<dbReference type="EMBL" id="BARV01043715">
    <property type="protein sequence ID" value="GAI65610.1"/>
    <property type="molecule type" value="Genomic_DNA"/>
</dbReference>
<name>X1RQZ4_9ZZZZ</name>
<organism evidence="1">
    <name type="scientific">marine sediment metagenome</name>
    <dbReference type="NCBI Taxonomy" id="412755"/>
    <lineage>
        <taxon>unclassified sequences</taxon>
        <taxon>metagenomes</taxon>
        <taxon>ecological metagenomes</taxon>
    </lineage>
</organism>
<reference evidence="1" key="1">
    <citation type="journal article" date="2014" name="Front. Microbiol.">
        <title>High frequency of phylogenetically diverse reductive dehalogenase-homologous genes in deep subseafloor sedimentary metagenomes.</title>
        <authorList>
            <person name="Kawai M."/>
            <person name="Futagami T."/>
            <person name="Toyoda A."/>
            <person name="Takaki Y."/>
            <person name="Nishi S."/>
            <person name="Hori S."/>
            <person name="Arai W."/>
            <person name="Tsubouchi T."/>
            <person name="Morono Y."/>
            <person name="Uchiyama I."/>
            <person name="Ito T."/>
            <person name="Fujiyama A."/>
            <person name="Inagaki F."/>
            <person name="Takami H."/>
        </authorList>
    </citation>
    <scope>NUCLEOTIDE SEQUENCE</scope>
    <source>
        <strain evidence="1">Expedition CK06-06</strain>
    </source>
</reference>
<evidence type="ECO:0000313" key="1">
    <source>
        <dbReference type="EMBL" id="GAI65610.1"/>
    </source>
</evidence>
<sequence>QPYILYEGLLVAEYTYSIFAYRFLIYPLPFISCSVNLIQYADNIF</sequence>
<accession>X1RQZ4</accession>
<gene>
    <name evidence="1" type="ORF">S06H3_65104</name>
</gene>
<comment type="caution">
    <text evidence="1">The sequence shown here is derived from an EMBL/GenBank/DDBJ whole genome shotgun (WGS) entry which is preliminary data.</text>
</comment>
<proteinExistence type="predicted"/>
<protein>
    <submittedName>
        <fullName evidence="1">Uncharacterized protein</fullName>
    </submittedName>
</protein>
<feature type="non-terminal residue" evidence="1">
    <location>
        <position position="1"/>
    </location>
</feature>
<dbReference type="AlphaFoldDB" id="X1RQZ4"/>